<dbReference type="InterPro" id="IPR011078">
    <property type="entry name" value="PyrdxlP_homeostasis"/>
</dbReference>
<dbReference type="Proteomes" id="UP000886743">
    <property type="component" value="Unassembled WGS sequence"/>
</dbReference>
<dbReference type="GO" id="GO:0030170">
    <property type="term" value="F:pyridoxal phosphate binding"/>
    <property type="evidence" value="ECO:0007669"/>
    <property type="project" value="InterPro"/>
</dbReference>
<dbReference type="PIRSF" id="PIRSF004848">
    <property type="entry name" value="YBL036c_PLPDEIII"/>
    <property type="match status" value="1"/>
</dbReference>
<reference evidence="5" key="1">
    <citation type="submission" date="2020-10" db="EMBL/GenBank/DDBJ databases">
        <authorList>
            <person name="Gilroy R."/>
        </authorList>
    </citation>
    <scope>NUCLEOTIDE SEQUENCE</scope>
    <source>
        <strain evidence="5">4920</strain>
    </source>
</reference>
<dbReference type="NCBIfam" id="TIGR00044">
    <property type="entry name" value="YggS family pyridoxal phosphate-dependent enzyme"/>
    <property type="match status" value="1"/>
</dbReference>
<dbReference type="EMBL" id="DVOF01000086">
    <property type="protein sequence ID" value="HIV02509.1"/>
    <property type="molecule type" value="Genomic_DNA"/>
</dbReference>
<evidence type="ECO:0000313" key="5">
    <source>
        <dbReference type="EMBL" id="HIV02509.1"/>
    </source>
</evidence>
<comment type="similarity">
    <text evidence="3">Belongs to the pyridoxal phosphate-binding protein YggS/PROSC family.</text>
</comment>
<dbReference type="AlphaFoldDB" id="A0A9D1NH17"/>
<feature type="non-terminal residue" evidence="5">
    <location>
        <position position="190"/>
    </location>
</feature>
<evidence type="ECO:0000259" key="4">
    <source>
        <dbReference type="Pfam" id="PF01168"/>
    </source>
</evidence>
<name>A0A9D1NH17_9FIRM</name>
<dbReference type="SUPFAM" id="SSF51419">
    <property type="entry name" value="PLP-binding barrel"/>
    <property type="match status" value="1"/>
</dbReference>
<evidence type="ECO:0000256" key="3">
    <source>
        <dbReference type="RuleBase" id="RU004514"/>
    </source>
</evidence>
<proteinExistence type="inferred from homology"/>
<dbReference type="InterPro" id="IPR029066">
    <property type="entry name" value="PLP-binding_barrel"/>
</dbReference>
<comment type="cofactor">
    <cofactor evidence="2">
        <name>pyridoxal 5'-phosphate</name>
        <dbReference type="ChEBI" id="CHEBI:597326"/>
    </cofactor>
</comment>
<dbReference type="Gene3D" id="3.20.20.10">
    <property type="entry name" value="Alanine racemase"/>
    <property type="match status" value="1"/>
</dbReference>
<gene>
    <name evidence="5" type="ORF">IAC74_02950</name>
</gene>
<evidence type="ECO:0000256" key="2">
    <source>
        <dbReference type="PIRSR" id="PIRSR004848-1"/>
    </source>
</evidence>
<dbReference type="PANTHER" id="PTHR10146:SF14">
    <property type="entry name" value="PYRIDOXAL PHOSPHATE HOMEOSTASIS PROTEIN"/>
    <property type="match status" value="1"/>
</dbReference>
<feature type="modified residue" description="N6-(pyridoxal phosphate)lysine" evidence="2">
    <location>
        <position position="40"/>
    </location>
</feature>
<dbReference type="PANTHER" id="PTHR10146">
    <property type="entry name" value="PROLINE SYNTHETASE CO-TRANSCRIBED BACTERIAL HOMOLOG PROTEIN"/>
    <property type="match status" value="1"/>
</dbReference>
<feature type="domain" description="Alanine racemase N-terminal" evidence="4">
    <location>
        <begin position="11"/>
        <end position="169"/>
    </location>
</feature>
<protein>
    <submittedName>
        <fullName evidence="5">YggS family pyridoxal phosphate-dependent enzyme</fullName>
    </submittedName>
</protein>
<accession>A0A9D1NH17</accession>
<evidence type="ECO:0000256" key="1">
    <source>
        <dbReference type="ARBA" id="ARBA00022898"/>
    </source>
</evidence>
<dbReference type="InterPro" id="IPR001608">
    <property type="entry name" value="Ala_racemase_N"/>
</dbReference>
<comment type="caution">
    <text evidence="5">The sequence shown here is derived from an EMBL/GenBank/DDBJ whole genome shotgun (WGS) entry which is preliminary data.</text>
</comment>
<reference evidence="5" key="2">
    <citation type="journal article" date="2021" name="PeerJ">
        <title>Extensive microbial diversity within the chicken gut microbiome revealed by metagenomics and culture.</title>
        <authorList>
            <person name="Gilroy R."/>
            <person name="Ravi A."/>
            <person name="Getino M."/>
            <person name="Pursley I."/>
            <person name="Horton D.L."/>
            <person name="Alikhan N.F."/>
            <person name="Baker D."/>
            <person name="Gharbi K."/>
            <person name="Hall N."/>
            <person name="Watson M."/>
            <person name="Adriaenssens E.M."/>
            <person name="Foster-Nyarko E."/>
            <person name="Jarju S."/>
            <person name="Secka A."/>
            <person name="Antonio M."/>
            <person name="Oren A."/>
            <person name="Chaudhuri R.R."/>
            <person name="La Ragione R."/>
            <person name="Hildebrand F."/>
            <person name="Pallen M.J."/>
        </authorList>
    </citation>
    <scope>NUCLEOTIDE SEQUENCE</scope>
    <source>
        <strain evidence="5">4920</strain>
    </source>
</reference>
<keyword evidence="1 2" id="KW-0663">Pyridoxal phosphate</keyword>
<sequence length="190" mass="21183">MTEREMSIAENLKRVRERIANAAQKAGRSPEEIKLICVTKNFGVEDMAAALACGVTAVGENRVQELCDKYDKVHPKEWHLIGHLQTNKVKYIIDKVELIQSVDSLHLLAEIEKQAAKKGVMANILLQVNTSGEETKFGASVEDTYALAEAASGMAHIKVRGLMTIAPLYVKNMTTMLHFDNTRKLYIDIK</sequence>
<dbReference type="CDD" id="cd00635">
    <property type="entry name" value="PLPDE_III_YBL036c_like"/>
    <property type="match status" value="1"/>
</dbReference>
<organism evidence="5 6">
    <name type="scientific">Candidatus Aphodoplasma excrementigallinarum</name>
    <dbReference type="NCBI Taxonomy" id="2840673"/>
    <lineage>
        <taxon>Bacteria</taxon>
        <taxon>Bacillati</taxon>
        <taxon>Bacillota</taxon>
        <taxon>Clostridia</taxon>
        <taxon>Eubacteriales</taxon>
        <taxon>Candidatus Aphodoplasma</taxon>
    </lineage>
</organism>
<evidence type="ECO:0000313" key="6">
    <source>
        <dbReference type="Proteomes" id="UP000886743"/>
    </source>
</evidence>
<dbReference type="Pfam" id="PF01168">
    <property type="entry name" value="Ala_racemase_N"/>
    <property type="match status" value="1"/>
</dbReference>